<sequence>MKGNERISIGRNVSAFIGKSVPHIPEKCKDPRTFYIPCIIGNNKFENSMLDLGASINVMPLSIFKSLSIVPMQPAGVVIQLANRSVTHPTGFIEDVLVWIGELIFLANFYVLDMEERFSHGFVPIILGRPFLKTARTKIDVYASTLSMEFGDSIVHFNILDAMRHPSEDHSIFRDEIFDDVVDEYASDFHFLHDKKHYFLSDLYTSLACTESDYVSESISKFDFESIPVSDFDSCSKKKSNFVSNVLGAVPLDIISLDSECTNHVLGSTHESDL</sequence>
<dbReference type="EMBL" id="KQ484296">
    <property type="protein sequence ID" value="KYP35920.1"/>
    <property type="molecule type" value="Genomic_DNA"/>
</dbReference>
<dbReference type="CDD" id="cd00303">
    <property type="entry name" value="retropepsin_like"/>
    <property type="match status" value="1"/>
</dbReference>
<dbReference type="AlphaFoldDB" id="A0A151R043"/>
<accession>A0A151R043</accession>
<organism evidence="1 2">
    <name type="scientific">Cajanus cajan</name>
    <name type="common">Pigeon pea</name>
    <name type="synonym">Cajanus indicus</name>
    <dbReference type="NCBI Taxonomy" id="3821"/>
    <lineage>
        <taxon>Eukaryota</taxon>
        <taxon>Viridiplantae</taxon>
        <taxon>Streptophyta</taxon>
        <taxon>Embryophyta</taxon>
        <taxon>Tracheophyta</taxon>
        <taxon>Spermatophyta</taxon>
        <taxon>Magnoliopsida</taxon>
        <taxon>eudicotyledons</taxon>
        <taxon>Gunneridae</taxon>
        <taxon>Pentapetalae</taxon>
        <taxon>rosids</taxon>
        <taxon>fabids</taxon>
        <taxon>Fabales</taxon>
        <taxon>Fabaceae</taxon>
        <taxon>Papilionoideae</taxon>
        <taxon>50 kb inversion clade</taxon>
        <taxon>NPAAA clade</taxon>
        <taxon>indigoferoid/millettioid clade</taxon>
        <taxon>Phaseoleae</taxon>
        <taxon>Cajanus</taxon>
    </lineage>
</organism>
<evidence type="ECO:0000313" key="1">
    <source>
        <dbReference type="EMBL" id="KYP35920.1"/>
    </source>
</evidence>
<dbReference type="Gramene" id="C.cajan_40392.t">
    <property type="protein sequence ID" value="C.cajan_40392.t.cds1"/>
    <property type="gene ID" value="C.cajan_40392"/>
</dbReference>
<dbReference type="Gene3D" id="2.40.70.10">
    <property type="entry name" value="Acid Proteases"/>
    <property type="match status" value="1"/>
</dbReference>
<name>A0A151R043_CAJCA</name>
<dbReference type="InterPro" id="IPR021109">
    <property type="entry name" value="Peptidase_aspartic_dom_sf"/>
</dbReference>
<dbReference type="PANTHER" id="PTHR33067:SF15">
    <property type="entry name" value="RNA-DIRECTED DNA POLYMERASE"/>
    <property type="match status" value="1"/>
</dbReference>
<proteinExistence type="predicted"/>
<keyword evidence="2" id="KW-1185">Reference proteome</keyword>
<reference evidence="1" key="1">
    <citation type="journal article" date="2012" name="Nat. Biotechnol.">
        <title>Draft genome sequence of pigeonpea (Cajanus cajan), an orphan legume crop of resource-poor farmers.</title>
        <authorList>
            <person name="Varshney R.K."/>
            <person name="Chen W."/>
            <person name="Li Y."/>
            <person name="Bharti A.K."/>
            <person name="Saxena R.K."/>
            <person name="Schlueter J.A."/>
            <person name="Donoghue M.T."/>
            <person name="Azam S."/>
            <person name="Fan G."/>
            <person name="Whaley A.M."/>
            <person name="Farmer A.D."/>
            <person name="Sheridan J."/>
            <person name="Iwata A."/>
            <person name="Tuteja R."/>
            <person name="Penmetsa R.V."/>
            <person name="Wu W."/>
            <person name="Upadhyaya H.D."/>
            <person name="Yang S.P."/>
            <person name="Shah T."/>
            <person name="Saxena K.B."/>
            <person name="Michael T."/>
            <person name="McCombie W.R."/>
            <person name="Yang B."/>
            <person name="Zhang G."/>
            <person name="Yang H."/>
            <person name="Wang J."/>
            <person name="Spillane C."/>
            <person name="Cook D.R."/>
            <person name="May G.D."/>
            <person name="Xu X."/>
            <person name="Jackson S.A."/>
        </authorList>
    </citation>
    <scope>NUCLEOTIDE SEQUENCE [LARGE SCALE GENOMIC DNA]</scope>
</reference>
<protein>
    <recommendedName>
        <fullName evidence="3">Reverse transcriptase domain-containing protein</fullName>
    </recommendedName>
</protein>
<gene>
    <name evidence="1" type="ORF">KK1_043007</name>
</gene>
<dbReference type="PANTHER" id="PTHR33067">
    <property type="entry name" value="RNA-DIRECTED DNA POLYMERASE-RELATED"/>
    <property type="match status" value="1"/>
</dbReference>
<dbReference type="SUPFAM" id="SSF50630">
    <property type="entry name" value="Acid proteases"/>
    <property type="match status" value="1"/>
</dbReference>
<dbReference type="Proteomes" id="UP000075243">
    <property type="component" value="Unassembled WGS sequence"/>
</dbReference>
<evidence type="ECO:0000313" key="2">
    <source>
        <dbReference type="Proteomes" id="UP000075243"/>
    </source>
</evidence>
<evidence type="ECO:0008006" key="3">
    <source>
        <dbReference type="Google" id="ProtNLM"/>
    </source>
</evidence>